<keyword evidence="2" id="KW-0472">Membrane</keyword>
<evidence type="ECO:0000313" key="3">
    <source>
        <dbReference type="EMBL" id="MFB9643697.1"/>
    </source>
</evidence>
<feature type="compositionally biased region" description="Low complexity" evidence="1">
    <location>
        <begin position="9"/>
        <end position="20"/>
    </location>
</feature>
<evidence type="ECO:0000313" key="4">
    <source>
        <dbReference type="Proteomes" id="UP001589667"/>
    </source>
</evidence>
<accession>A0ABV5SU12</accession>
<name>A0ABV5SU12_9MICO</name>
<keyword evidence="2" id="KW-0812">Transmembrane</keyword>
<feature type="transmembrane region" description="Helical" evidence="2">
    <location>
        <begin position="81"/>
        <end position="99"/>
    </location>
</feature>
<feature type="region of interest" description="Disordered" evidence="1">
    <location>
        <begin position="1"/>
        <end position="20"/>
    </location>
</feature>
<feature type="transmembrane region" description="Helical" evidence="2">
    <location>
        <begin position="211"/>
        <end position="232"/>
    </location>
</feature>
<protein>
    <recommendedName>
        <fullName evidence="5">PH domain-containing protein</fullName>
    </recommendedName>
</protein>
<dbReference type="EMBL" id="JBHMBL010000003">
    <property type="protein sequence ID" value="MFB9643697.1"/>
    <property type="molecule type" value="Genomic_DNA"/>
</dbReference>
<reference evidence="3 4" key="1">
    <citation type="submission" date="2024-09" db="EMBL/GenBank/DDBJ databases">
        <authorList>
            <person name="Sun Q."/>
            <person name="Mori K."/>
        </authorList>
    </citation>
    <scope>NUCLEOTIDE SEQUENCE [LARGE SCALE GENOMIC DNA]</scope>
    <source>
        <strain evidence="3 4">JCM 14321</strain>
    </source>
</reference>
<comment type="caution">
    <text evidence="3">The sequence shown here is derived from an EMBL/GenBank/DDBJ whole genome shotgun (WGS) entry which is preliminary data.</text>
</comment>
<keyword evidence="2" id="KW-1133">Transmembrane helix</keyword>
<evidence type="ECO:0000256" key="2">
    <source>
        <dbReference type="SAM" id="Phobius"/>
    </source>
</evidence>
<keyword evidence="4" id="KW-1185">Reference proteome</keyword>
<feature type="transmembrane region" description="Helical" evidence="2">
    <location>
        <begin position="111"/>
        <end position="130"/>
    </location>
</feature>
<dbReference type="RefSeq" id="WP_157425459.1">
    <property type="nucleotide sequence ID" value="NZ_BAAANI010000003.1"/>
</dbReference>
<proteinExistence type="predicted"/>
<evidence type="ECO:0000256" key="1">
    <source>
        <dbReference type="SAM" id="MobiDB-lite"/>
    </source>
</evidence>
<gene>
    <name evidence="3" type="ORF">ACFFQV_15495</name>
</gene>
<feature type="transmembrane region" description="Helical" evidence="2">
    <location>
        <begin position="54"/>
        <end position="75"/>
    </location>
</feature>
<sequence>MTERPPRSAETTATETTTTTAERCMTRAATLPAEHPGERPAESPAIRAALPLRLLRSPLVWAAVCFALTVPWFAAGQGMEFVPYLLMLVGGWLCGFSFVNLTFRIAPERDGVILHVIGAVAAAAFLWFAIELGRPLLETAPEPLKIAFVIVQFAAVPAAGWIWLALLSRITSAVGRPSKSKPAPATPEWERAEHGRGSEVRFAAIPMTMRALTTAIVVIVVVVGAVAAAALIAAGDVIYLVGARLAIIIVGVAFALPAYFAYLAVVRRRTLDCTIGFGDDRLWLRTDASTTVVRFDDLDELVWRCRSDYARVEVRGAGVDVSLIAGAARSRPGFTSELPALPRRVLGRLRDLGFELERSKRDEVLTFRRTDASGDASADASTRA</sequence>
<evidence type="ECO:0008006" key="5">
    <source>
        <dbReference type="Google" id="ProtNLM"/>
    </source>
</evidence>
<feature type="transmembrane region" description="Helical" evidence="2">
    <location>
        <begin position="146"/>
        <end position="167"/>
    </location>
</feature>
<feature type="transmembrane region" description="Helical" evidence="2">
    <location>
        <begin position="238"/>
        <end position="262"/>
    </location>
</feature>
<dbReference type="Proteomes" id="UP001589667">
    <property type="component" value="Unassembled WGS sequence"/>
</dbReference>
<organism evidence="3 4">
    <name type="scientific">Agromyces lapidis</name>
    <dbReference type="NCBI Taxonomy" id="279574"/>
    <lineage>
        <taxon>Bacteria</taxon>
        <taxon>Bacillati</taxon>
        <taxon>Actinomycetota</taxon>
        <taxon>Actinomycetes</taxon>
        <taxon>Micrococcales</taxon>
        <taxon>Microbacteriaceae</taxon>
        <taxon>Agromyces</taxon>
    </lineage>
</organism>